<evidence type="ECO:0000256" key="2">
    <source>
        <dbReference type="ARBA" id="ARBA00022803"/>
    </source>
</evidence>
<evidence type="ECO:0000256" key="1">
    <source>
        <dbReference type="ARBA" id="ARBA00022737"/>
    </source>
</evidence>
<keyword evidence="1" id="KW-0677">Repeat</keyword>
<evidence type="ECO:0000256" key="3">
    <source>
        <dbReference type="PROSITE-ProRule" id="PRU00339"/>
    </source>
</evidence>
<dbReference type="EMBL" id="UGTV01000015">
    <property type="protein sequence ID" value="SUC10305.1"/>
    <property type="molecule type" value="Genomic_DNA"/>
</dbReference>
<dbReference type="AlphaFoldDB" id="A0A379EV79"/>
<proteinExistence type="predicted"/>
<keyword evidence="4" id="KW-0812">Transmembrane</keyword>
<feature type="domain" description="Cytochrome c-type biogenesis protein H TPR" evidence="5">
    <location>
        <begin position="110"/>
        <end position="253"/>
    </location>
</feature>
<dbReference type="Pfam" id="PF23914">
    <property type="entry name" value="TPR_CcmH_CycH"/>
    <property type="match status" value="1"/>
</dbReference>
<evidence type="ECO:0000256" key="4">
    <source>
        <dbReference type="SAM" id="Phobius"/>
    </source>
</evidence>
<feature type="repeat" description="TPR" evidence="3">
    <location>
        <begin position="154"/>
        <end position="187"/>
    </location>
</feature>
<dbReference type="InterPro" id="IPR019734">
    <property type="entry name" value="TPR_rpt"/>
</dbReference>
<keyword evidence="4" id="KW-0472">Membrane</keyword>
<evidence type="ECO:0000313" key="7">
    <source>
        <dbReference type="Proteomes" id="UP000254704"/>
    </source>
</evidence>
<evidence type="ECO:0000259" key="5">
    <source>
        <dbReference type="Pfam" id="PF23914"/>
    </source>
</evidence>
<accession>A0A379EV79</accession>
<keyword evidence="2 3" id="KW-0802">TPR repeat</keyword>
<keyword evidence="4" id="KW-1133">Transmembrane helix</keyword>
<name>A0A379EV79_9PAST</name>
<feature type="transmembrane region" description="Helical" evidence="4">
    <location>
        <begin position="84"/>
        <end position="105"/>
    </location>
</feature>
<dbReference type="Proteomes" id="UP000254704">
    <property type="component" value="Unassembled WGS sequence"/>
</dbReference>
<reference evidence="6 7" key="1">
    <citation type="submission" date="2018-06" db="EMBL/GenBank/DDBJ databases">
        <authorList>
            <consortium name="Pathogen Informatics"/>
            <person name="Doyle S."/>
        </authorList>
    </citation>
    <scope>NUCLEOTIDE SEQUENCE [LARGE SCALE GENOMIC DNA]</scope>
    <source>
        <strain evidence="6 7">NCTC11621</strain>
    </source>
</reference>
<dbReference type="InterPro" id="IPR011990">
    <property type="entry name" value="TPR-like_helical_dom_sf"/>
</dbReference>
<organism evidence="6 7">
    <name type="scientific">Pasteurella canis</name>
    <dbReference type="NCBI Taxonomy" id="753"/>
    <lineage>
        <taxon>Bacteria</taxon>
        <taxon>Pseudomonadati</taxon>
        <taxon>Pseudomonadota</taxon>
        <taxon>Gammaproteobacteria</taxon>
        <taxon>Pasteurellales</taxon>
        <taxon>Pasteurellaceae</taxon>
        <taxon>Pasteurella</taxon>
    </lineage>
</organism>
<protein>
    <submittedName>
        <fullName evidence="6">Cytochrome c nitrite reductase, subunit NrfG</fullName>
    </submittedName>
</protein>
<dbReference type="PROSITE" id="PS50005">
    <property type="entry name" value="TPR"/>
    <property type="match status" value="1"/>
</dbReference>
<dbReference type="InterPro" id="IPR051263">
    <property type="entry name" value="C-type_cytochrome_biogenesis"/>
</dbReference>
<sequence>MMWWGLLIFAVIIIVVSSLPFAKWKDWQCNYRQQKNVALYREQMSMNPSQELAQEFAERLLDDEKLLQNRLRFEQLSVHKSNMFFTKAMLLIVLCLLLLPALYYFSLDRYQAVQQGEQAFLQQQMRLMEQAMSQQNEDKILQIQQKLRQDPNHAENWFALGQAYMENNEFGHALIAYRNAEQLIGSQPYILGAIATAIYYQSNQQITLPIQELLQQALNQDPLDTASLSLIATNAFVEKNYQQAAKIWQKMLDSERSNLDRKTLIQRIQMAELLQQSK</sequence>
<dbReference type="SUPFAM" id="SSF48452">
    <property type="entry name" value="TPR-like"/>
    <property type="match status" value="1"/>
</dbReference>
<evidence type="ECO:0000313" key="6">
    <source>
        <dbReference type="EMBL" id="SUC10305.1"/>
    </source>
</evidence>
<dbReference type="GO" id="GO:0005886">
    <property type="term" value="C:plasma membrane"/>
    <property type="evidence" value="ECO:0007669"/>
    <property type="project" value="TreeGrafter"/>
</dbReference>
<dbReference type="PANTHER" id="PTHR47870">
    <property type="entry name" value="CYTOCHROME C-TYPE BIOGENESIS PROTEIN CCMH"/>
    <property type="match status" value="1"/>
</dbReference>
<dbReference type="PANTHER" id="PTHR47870:SF2">
    <property type="entry name" value="FORMATE-DEPENDENT NITRITE REDUCTASE COMPLEX SUBUNIT NRFF"/>
    <property type="match status" value="1"/>
</dbReference>
<dbReference type="Gene3D" id="1.25.40.10">
    <property type="entry name" value="Tetratricopeptide repeat domain"/>
    <property type="match status" value="1"/>
</dbReference>
<dbReference type="RefSeq" id="WP_115323034.1">
    <property type="nucleotide sequence ID" value="NZ_UGTV01000015.1"/>
</dbReference>
<gene>
    <name evidence="6" type="primary">nrfG</name>
    <name evidence="6" type="ORF">NCTC11621_01356</name>
</gene>
<dbReference type="InterPro" id="IPR056413">
    <property type="entry name" value="TPR_CcmH_CycH"/>
</dbReference>